<protein>
    <recommendedName>
        <fullName evidence="7">Fungal STAND N-terminal Goodbye domain-containing protein</fullName>
    </recommendedName>
</protein>
<evidence type="ECO:0008006" key="7">
    <source>
        <dbReference type="Google" id="ProtNLM"/>
    </source>
</evidence>
<feature type="domain" description="DUF7708" evidence="3">
    <location>
        <begin position="87"/>
        <end position="227"/>
    </location>
</feature>
<dbReference type="Pfam" id="PF24883">
    <property type="entry name" value="NPHP3_N"/>
    <property type="match status" value="1"/>
</dbReference>
<dbReference type="EMBL" id="JBFTWV010000118">
    <property type="protein sequence ID" value="KAL2786417.1"/>
    <property type="molecule type" value="Genomic_DNA"/>
</dbReference>
<organism evidence="5 6">
    <name type="scientific">Aspergillus keveii</name>
    <dbReference type="NCBI Taxonomy" id="714993"/>
    <lineage>
        <taxon>Eukaryota</taxon>
        <taxon>Fungi</taxon>
        <taxon>Dikarya</taxon>
        <taxon>Ascomycota</taxon>
        <taxon>Pezizomycotina</taxon>
        <taxon>Eurotiomycetes</taxon>
        <taxon>Eurotiomycetidae</taxon>
        <taxon>Eurotiales</taxon>
        <taxon>Aspergillaceae</taxon>
        <taxon>Aspergillus</taxon>
        <taxon>Aspergillus subgen. Nidulantes</taxon>
    </lineage>
</organism>
<evidence type="ECO:0000313" key="5">
    <source>
        <dbReference type="EMBL" id="KAL2786417.1"/>
    </source>
</evidence>
<sequence length="497" mass="56143">MTMNPKTSTTTVSIREPAPSEEGRLNLPKHELEGVNRVVQNYAIEHNTTSLEKLVQEYLPAADNAMRNLSDMRQQRGKGSPNRAQRFATTFSSFLGCYSQAVSLMNAADSQSGGLAVQALSLFLVVSVIAKEGDLIEQLLAKFKHDFPRLHELRDIYSAPKLHTLVGQVYADVLTFCQMAMEYYQRKTWKRVWAAFIDPPQLTVQAAADRIMAELAEIREERDHLMNQRLHNLEDEVRYLATMVETGTAEIRHDVCEVKTGLCDLHNNKHQERLAKICKGLNGQLQHARFRQKYTLAELEAHEAYQNWRTTNKSQSLVVRGRTNSNTTPLSRLSPVALELGDRLRGEESNDVVIASYFCRRAEMTDREPMHTAISAIICQLLAARPSLLKDTSLFENWDTRLKSNEWHAPQIKAACNLLVEVLSRLDKVYLILDRPETCRGGDPGISTVLEKTAQTKFKCILKMFIVVDQDTANGEVESWRESARAGGLDVIDVACQ</sequence>
<evidence type="ECO:0000313" key="6">
    <source>
        <dbReference type="Proteomes" id="UP001610563"/>
    </source>
</evidence>
<gene>
    <name evidence="5" type="ORF">BJX66DRAFT_328611</name>
</gene>
<comment type="caution">
    <text evidence="5">The sequence shown here is derived from an EMBL/GenBank/DDBJ whole genome shotgun (WGS) entry which is preliminary data.</text>
</comment>
<feature type="region of interest" description="Disordered" evidence="2">
    <location>
        <begin position="1"/>
        <end position="24"/>
    </location>
</feature>
<dbReference type="Proteomes" id="UP001610563">
    <property type="component" value="Unassembled WGS sequence"/>
</dbReference>
<name>A0ABR4FTT6_9EURO</name>
<accession>A0ABR4FTT6</accession>
<dbReference type="InterPro" id="IPR056884">
    <property type="entry name" value="NPHP3-like_N"/>
</dbReference>
<dbReference type="InterPro" id="IPR056125">
    <property type="entry name" value="DUF7708"/>
</dbReference>
<evidence type="ECO:0000256" key="1">
    <source>
        <dbReference type="ARBA" id="ARBA00022737"/>
    </source>
</evidence>
<keyword evidence="1" id="KW-0677">Repeat</keyword>
<feature type="domain" description="Nephrocystin 3-like N-terminal" evidence="4">
    <location>
        <begin position="300"/>
        <end position="465"/>
    </location>
</feature>
<evidence type="ECO:0000259" key="3">
    <source>
        <dbReference type="Pfam" id="PF24809"/>
    </source>
</evidence>
<keyword evidence="6" id="KW-1185">Reference proteome</keyword>
<proteinExistence type="predicted"/>
<feature type="compositionally biased region" description="Polar residues" evidence="2">
    <location>
        <begin position="1"/>
        <end position="13"/>
    </location>
</feature>
<dbReference type="Pfam" id="PF24809">
    <property type="entry name" value="DUF7708"/>
    <property type="match status" value="1"/>
</dbReference>
<evidence type="ECO:0000259" key="4">
    <source>
        <dbReference type="Pfam" id="PF24883"/>
    </source>
</evidence>
<reference evidence="5 6" key="1">
    <citation type="submission" date="2024-07" db="EMBL/GenBank/DDBJ databases">
        <title>Section-level genome sequencing and comparative genomics of Aspergillus sections Usti and Cavernicolus.</title>
        <authorList>
            <consortium name="Lawrence Berkeley National Laboratory"/>
            <person name="Nybo J.L."/>
            <person name="Vesth T.C."/>
            <person name="Theobald S."/>
            <person name="Frisvad J.C."/>
            <person name="Larsen T.O."/>
            <person name="Kjaerboelling I."/>
            <person name="Rothschild-Mancinelli K."/>
            <person name="Lyhne E.K."/>
            <person name="Kogle M.E."/>
            <person name="Barry K."/>
            <person name="Clum A."/>
            <person name="Na H."/>
            <person name="Ledsgaard L."/>
            <person name="Lin J."/>
            <person name="Lipzen A."/>
            <person name="Kuo A."/>
            <person name="Riley R."/>
            <person name="Mondo S."/>
            <person name="Labutti K."/>
            <person name="Haridas S."/>
            <person name="Pangalinan J."/>
            <person name="Salamov A.A."/>
            <person name="Simmons B.A."/>
            <person name="Magnuson J.K."/>
            <person name="Chen J."/>
            <person name="Drula E."/>
            <person name="Henrissat B."/>
            <person name="Wiebenga A."/>
            <person name="Lubbers R.J."/>
            <person name="Gomes A.C."/>
            <person name="Makela M.R."/>
            <person name="Stajich J."/>
            <person name="Grigoriev I.V."/>
            <person name="Mortensen U.H."/>
            <person name="De Vries R.P."/>
            <person name="Baker S.E."/>
            <person name="Andersen M.R."/>
        </authorList>
    </citation>
    <scope>NUCLEOTIDE SEQUENCE [LARGE SCALE GENOMIC DNA]</scope>
    <source>
        <strain evidence="5 6">CBS 209.92</strain>
    </source>
</reference>
<evidence type="ECO:0000256" key="2">
    <source>
        <dbReference type="SAM" id="MobiDB-lite"/>
    </source>
</evidence>